<dbReference type="InterPro" id="IPR001608">
    <property type="entry name" value="Ala_racemase_N"/>
</dbReference>
<feature type="active site" description="Proton acceptor; specific for L-alanine" evidence="5">
    <location>
        <position position="276"/>
    </location>
</feature>
<dbReference type="SMART" id="SM01005">
    <property type="entry name" value="Ala_racemase_C"/>
    <property type="match status" value="1"/>
</dbReference>
<feature type="active site" description="Proton acceptor; specific for D-alanine" evidence="5">
    <location>
        <position position="35"/>
    </location>
</feature>
<evidence type="ECO:0000256" key="7">
    <source>
        <dbReference type="PIRSR" id="PIRSR600821-52"/>
    </source>
</evidence>
<dbReference type="CDD" id="cd00430">
    <property type="entry name" value="PLPDE_III_AR"/>
    <property type="match status" value="1"/>
</dbReference>
<evidence type="ECO:0000256" key="6">
    <source>
        <dbReference type="PIRSR" id="PIRSR600821-50"/>
    </source>
</evidence>
<dbReference type="Proteomes" id="UP000518887">
    <property type="component" value="Unassembled WGS sequence"/>
</dbReference>
<evidence type="ECO:0000256" key="3">
    <source>
        <dbReference type="ARBA" id="ARBA00022898"/>
    </source>
</evidence>
<evidence type="ECO:0000259" key="8">
    <source>
        <dbReference type="SMART" id="SM01005"/>
    </source>
</evidence>
<dbReference type="PANTHER" id="PTHR30511">
    <property type="entry name" value="ALANINE RACEMASE"/>
    <property type="match status" value="1"/>
</dbReference>
<evidence type="ECO:0000256" key="5">
    <source>
        <dbReference type="HAMAP-Rule" id="MF_01201"/>
    </source>
</evidence>
<dbReference type="FunFam" id="3.20.20.10:FF:000002">
    <property type="entry name" value="Alanine racemase"/>
    <property type="match status" value="1"/>
</dbReference>
<gene>
    <name evidence="9" type="ORF">HNP76_001815</name>
</gene>
<comment type="similarity">
    <text evidence="5">Belongs to the alanine racemase family.</text>
</comment>
<keyword evidence="4 5" id="KW-0413">Isomerase</keyword>
<dbReference type="Pfam" id="PF01168">
    <property type="entry name" value="Ala_racemase_N"/>
    <property type="match status" value="1"/>
</dbReference>
<evidence type="ECO:0000256" key="1">
    <source>
        <dbReference type="ARBA" id="ARBA00000316"/>
    </source>
</evidence>
<dbReference type="InterPro" id="IPR009006">
    <property type="entry name" value="Ala_racemase/Decarboxylase_C"/>
</dbReference>
<protein>
    <recommendedName>
        <fullName evidence="5">Alanine racemase</fullName>
        <ecNumber evidence="5">5.1.1.1</ecNumber>
    </recommendedName>
</protein>
<dbReference type="UniPathway" id="UPA00042">
    <property type="reaction ID" value="UER00497"/>
</dbReference>
<dbReference type="GO" id="GO:0008784">
    <property type="term" value="F:alanine racemase activity"/>
    <property type="evidence" value="ECO:0007669"/>
    <property type="project" value="UniProtKB-UniRule"/>
</dbReference>
<accession>A0A7W8LMG1</accession>
<dbReference type="HAMAP" id="MF_01201">
    <property type="entry name" value="Ala_racemase"/>
    <property type="match status" value="1"/>
</dbReference>
<dbReference type="SUPFAM" id="SSF50621">
    <property type="entry name" value="Alanine racemase C-terminal domain-like"/>
    <property type="match status" value="1"/>
</dbReference>
<dbReference type="Gene3D" id="2.40.37.10">
    <property type="entry name" value="Lyase, Ornithine Decarboxylase, Chain A, domain 1"/>
    <property type="match status" value="1"/>
</dbReference>
<sequence>MRCTKAVIYKDNLKYNLEQIRRHVRPKTEICVAVKADSYGHSAVLTAKTAHEVGGINYFAVATVDEGIELREDGITENIIVLSLCVPEEFDSLFSYSLTPFTFGEDYISALSEAADKFFKKDEKFPVFLAVDTGMGRIGCYPDEAGNEAKLIEQSAHLHLKGMASHFCESDSVTTECQNFTHLQYEEFCRAVENVQAKGINPGICSIGNSAAIMNNHDMYFDMVRPGIITYGYYPDQITKEYLQSRHEDFDIKPVMALETQIVAIRHFPKGKSVSYGRTYFCEDETDIAVLPVGYADGLLRRFSPGLEVTINGKKYPVCGRICMDQCMVNIGKDNPEVHLWDKAIIFGPEESGALTTADDLAKTGGTISYEVLTSIGKRVKRIVK</sequence>
<dbReference type="InterPro" id="IPR011079">
    <property type="entry name" value="Ala_racemase_C"/>
</dbReference>
<comment type="function">
    <text evidence="5">Catalyzes the interconversion of L-alanine and D-alanine. May also act on other amino acids.</text>
</comment>
<dbReference type="NCBIfam" id="TIGR00492">
    <property type="entry name" value="alr"/>
    <property type="match status" value="1"/>
</dbReference>
<dbReference type="SUPFAM" id="SSF51419">
    <property type="entry name" value="PLP-binding barrel"/>
    <property type="match status" value="1"/>
</dbReference>
<dbReference type="InterPro" id="IPR029066">
    <property type="entry name" value="PLP-binding_barrel"/>
</dbReference>
<dbReference type="EC" id="5.1.1.1" evidence="5"/>
<evidence type="ECO:0000313" key="9">
    <source>
        <dbReference type="EMBL" id="MBB5226442.1"/>
    </source>
</evidence>
<evidence type="ECO:0000256" key="4">
    <source>
        <dbReference type="ARBA" id="ARBA00023235"/>
    </source>
</evidence>
<comment type="pathway">
    <text evidence="5">Amino-acid biosynthesis; D-alanine biosynthesis; D-alanine from L-alanine: step 1/1.</text>
</comment>
<feature type="domain" description="Alanine racemase C-terminal" evidence="8">
    <location>
        <begin position="255"/>
        <end position="385"/>
    </location>
</feature>
<keyword evidence="3 5" id="KW-0663">Pyridoxal phosphate</keyword>
<evidence type="ECO:0000313" key="10">
    <source>
        <dbReference type="Proteomes" id="UP000518887"/>
    </source>
</evidence>
<feature type="modified residue" description="N6-(pyridoxal phosphate)lysine" evidence="5 6">
    <location>
        <position position="35"/>
    </location>
</feature>
<dbReference type="PRINTS" id="PR00992">
    <property type="entry name" value="ALARACEMASE"/>
</dbReference>
<comment type="catalytic activity">
    <reaction evidence="1 5">
        <text>L-alanine = D-alanine</text>
        <dbReference type="Rhea" id="RHEA:20249"/>
        <dbReference type="ChEBI" id="CHEBI:57416"/>
        <dbReference type="ChEBI" id="CHEBI:57972"/>
        <dbReference type="EC" id="5.1.1.1"/>
    </reaction>
</comment>
<dbReference type="RefSeq" id="WP_184659703.1">
    <property type="nucleotide sequence ID" value="NZ_CP031518.1"/>
</dbReference>
<organism evidence="9 10">
    <name type="scientific">Treponema ruminis</name>
    <dbReference type="NCBI Taxonomy" id="744515"/>
    <lineage>
        <taxon>Bacteria</taxon>
        <taxon>Pseudomonadati</taxon>
        <taxon>Spirochaetota</taxon>
        <taxon>Spirochaetia</taxon>
        <taxon>Spirochaetales</taxon>
        <taxon>Treponemataceae</taxon>
        <taxon>Treponema</taxon>
    </lineage>
</organism>
<proteinExistence type="inferred from homology"/>
<dbReference type="GO" id="GO:0030170">
    <property type="term" value="F:pyridoxal phosphate binding"/>
    <property type="evidence" value="ECO:0007669"/>
    <property type="project" value="UniProtKB-UniRule"/>
</dbReference>
<name>A0A7W8LMG1_9SPIR</name>
<dbReference type="GO" id="GO:0030632">
    <property type="term" value="P:D-alanine biosynthetic process"/>
    <property type="evidence" value="ECO:0007669"/>
    <property type="project" value="UniProtKB-UniRule"/>
</dbReference>
<dbReference type="AlphaFoldDB" id="A0A7W8LMG1"/>
<evidence type="ECO:0000256" key="2">
    <source>
        <dbReference type="ARBA" id="ARBA00001933"/>
    </source>
</evidence>
<dbReference type="EMBL" id="JACHFQ010000005">
    <property type="protein sequence ID" value="MBB5226442.1"/>
    <property type="molecule type" value="Genomic_DNA"/>
</dbReference>
<dbReference type="InterPro" id="IPR000821">
    <property type="entry name" value="Ala_racemase"/>
</dbReference>
<keyword evidence="10" id="KW-1185">Reference proteome</keyword>
<dbReference type="Pfam" id="PF00842">
    <property type="entry name" value="Ala_racemase_C"/>
    <property type="match status" value="1"/>
</dbReference>
<dbReference type="GO" id="GO:0005829">
    <property type="term" value="C:cytosol"/>
    <property type="evidence" value="ECO:0007669"/>
    <property type="project" value="TreeGrafter"/>
</dbReference>
<reference evidence="9 10" key="1">
    <citation type="submission" date="2020-08" db="EMBL/GenBank/DDBJ databases">
        <title>Genomic Encyclopedia of Type Strains, Phase IV (KMG-IV): sequencing the most valuable type-strain genomes for metagenomic binning, comparative biology and taxonomic classification.</title>
        <authorList>
            <person name="Goeker M."/>
        </authorList>
    </citation>
    <scope>NUCLEOTIDE SEQUENCE [LARGE SCALE GENOMIC DNA]</scope>
    <source>
        <strain evidence="9 10">DSM 103462</strain>
    </source>
</reference>
<feature type="binding site" evidence="5 7">
    <location>
        <position position="137"/>
    </location>
    <ligand>
        <name>substrate</name>
    </ligand>
</feature>
<feature type="binding site" evidence="5 7">
    <location>
        <position position="324"/>
    </location>
    <ligand>
        <name>substrate</name>
    </ligand>
</feature>
<dbReference type="Gene3D" id="3.20.20.10">
    <property type="entry name" value="Alanine racemase"/>
    <property type="match status" value="1"/>
</dbReference>
<comment type="caution">
    <text evidence="9">The sequence shown here is derived from an EMBL/GenBank/DDBJ whole genome shotgun (WGS) entry which is preliminary data.</text>
</comment>
<dbReference type="PANTHER" id="PTHR30511:SF0">
    <property type="entry name" value="ALANINE RACEMASE, CATABOLIC-RELATED"/>
    <property type="match status" value="1"/>
</dbReference>
<comment type="cofactor">
    <cofactor evidence="2 5 6">
        <name>pyridoxal 5'-phosphate</name>
        <dbReference type="ChEBI" id="CHEBI:597326"/>
    </cofactor>
</comment>